<evidence type="ECO:0000256" key="5">
    <source>
        <dbReference type="ARBA" id="ARBA00022840"/>
    </source>
</evidence>
<dbReference type="Gene3D" id="3.30.450.90">
    <property type="match status" value="1"/>
</dbReference>
<feature type="domain" description="Bacterial type II secretion system protein E" evidence="6">
    <location>
        <begin position="383"/>
        <end position="397"/>
    </location>
</feature>
<dbReference type="AlphaFoldDB" id="A0A150WBC5"/>
<dbReference type="InterPro" id="IPR007831">
    <property type="entry name" value="T2SS_GspE_N"/>
</dbReference>
<dbReference type="FunFam" id="3.40.50.300:FF:000398">
    <property type="entry name" value="Type IV pilus assembly ATPase PilB"/>
    <property type="match status" value="1"/>
</dbReference>
<evidence type="ECO:0000313" key="7">
    <source>
        <dbReference type="EMBL" id="KYG60325.1"/>
    </source>
</evidence>
<proteinExistence type="inferred from homology"/>
<keyword evidence="3" id="KW-0963">Cytoplasm</keyword>
<dbReference type="Proteomes" id="UP000075391">
    <property type="component" value="Unassembled WGS sequence"/>
</dbReference>
<dbReference type="SUPFAM" id="SSF52540">
    <property type="entry name" value="P-loop containing nucleoside triphosphate hydrolases"/>
    <property type="match status" value="1"/>
</dbReference>
<dbReference type="PANTHER" id="PTHR30258">
    <property type="entry name" value="TYPE II SECRETION SYSTEM PROTEIN GSPE-RELATED"/>
    <property type="match status" value="1"/>
</dbReference>
<evidence type="ECO:0000313" key="8">
    <source>
        <dbReference type="Proteomes" id="UP000075391"/>
    </source>
</evidence>
<dbReference type="GO" id="GO:0005737">
    <property type="term" value="C:cytoplasm"/>
    <property type="evidence" value="ECO:0007669"/>
    <property type="project" value="UniProtKB-SubCell"/>
</dbReference>
<protein>
    <submittedName>
        <fullName evidence="7">Type II secretion system protein GspE</fullName>
    </submittedName>
</protein>
<keyword evidence="5" id="KW-0067">ATP-binding</keyword>
<dbReference type="InterPro" id="IPR001482">
    <property type="entry name" value="T2SS/T4SS_dom"/>
</dbReference>
<name>A0A150WBC5_BDEBC</name>
<sequence>MSSLKIGEILVKQGLLRADQLSLAIEEQKKAGNKLTSAIIQLGFLKENQILRALEKHFAVPGVEVNTFEIDQSVIALIPKDVCEKNTLIPLQKAGTTLVVAFADPSNIIVKEDLRFITRCRIQAVVGTESAIASGIEKYYGGSISTKSLNVIGSDGFDEEFSVNNPTAEVIDQDGVTDDAPIVKFVNSILTDAIRKRVSDIHFEPYEKKYRVRFRIDGNLQEATAPPAGTGAAIASRIKIMSKLDIAEKRRPQDGRLKVRTSKGKEMDFRVSVLPTLWGEKVVLRLLDKSNLQLDMTKLGFEEDDLKLFKSQINLPQGMVLITGPTGSGKTNTIYSALSELNQPDVNISTAEDPVEFNLEGINQVQMNPDIELTFASALKSFLRQDPDIVLVGEIRDLETAEIAFKAASTGHLVVSTLHTNDAPSTVIRLTEMGVAPYIITSTVNLIVAQRLVGKICESCKAPVEVPAQILLNLGVPQAEVGDYKVFRGKGCANCSNTGIKGRTAIFELMHMTEKMKEAILKGASTGQLRYLAREQGMRTLRRSALLKLKRGLTTIEEVLNASVKDT</sequence>
<dbReference type="OrthoDB" id="5288019at2"/>
<evidence type="ECO:0000256" key="2">
    <source>
        <dbReference type="ARBA" id="ARBA00006611"/>
    </source>
</evidence>
<dbReference type="SUPFAM" id="SSF160246">
    <property type="entry name" value="EspE N-terminal domain-like"/>
    <property type="match status" value="1"/>
</dbReference>
<dbReference type="GO" id="GO:0009297">
    <property type="term" value="P:pilus assembly"/>
    <property type="evidence" value="ECO:0007669"/>
    <property type="project" value="InterPro"/>
</dbReference>
<dbReference type="PROSITE" id="PS00662">
    <property type="entry name" value="T2SP_E"/>
    <property type="match status" value="1"/>
</dbReference>
<comment type="subcellular location">
    <subcellularLocation>
        <location evidence="1">Cytoplasm</location>
    </subcellularLocation>
</comment>
<comment type="similarity">
    <text evidence="2">Belongs to the GSP E family.</text>
</comment>
<dbReference type="NCBIfam" id="TIGR02538">
    <property type="entry name" value="type_IV_pilB"/>
    <property type="match status" value="1"/>
</dbReference>
<comment type="caution">
    <text evidence="7">The sequence shown here is derived from an EMBL/GenBank/DDBJ whole genome shotgun (WGS) entry which is preliminary data.</text>
</comment>
<dbReference type="EMBL" id="LUKF01000020">
    <property type="protein sequence ID" value="KYG60325.1"/>
    <property type="molecule type" value="Genomic_DNA"/>
</dbReference>
<dbReference type="PANTHER" id="PTHR30258:SF1">
    <property type="entry name" value="PROTEIN TRANSPORT PROTEIN HOFB HOMOLOG"/>
    <property type="match status" value="1"/>
</dbReference>
<keyword evidence="4" id="KW-0547">Nucleotide-binding</keyword>
<dbReference type="Gene3D" id="3.40.50.300">
    <property type="entry name" value="P-loop containing nucleotide triphosphate hydrolases"/>
    <property type="match status" value="1"/>
</dbReference>
<dbReference type="GO" id="GO:0016887">
    <property type="term" value="F:ATP hydrolysis activity"/>
    <property type="evidence" value="ECO:0007669"/>
    <property type="project" value="InterPro"/>
</dbReference>
<dbReference type="GO" id="GO:0005886">
    <property type="term" value="C:plasma membrane"/>
    <property type="evidence" value="ECO:0007669"/>
    <property type="project" value="TreeGrafter"/>
</dbReference>
<dbReference type="RefSeq" id="WP_063245098.1">
    <property type="nucleotide sequence ID" value="NZ_CP168967.1"/>
</dbReference>
<dbReference type="InterPro" id="IPR037257">
    <property type="entry name" value="T2SS_E_N_sf"/>
</dbReference>
<evidence type="ECO:0000256" key="3">
    <source>
        <dbReference type="ARBA" id="ARBA00022490"/>
    </source>
</evidence>
<dbReference type="InterPro" id="IPR013374">
    <property type="entry name" value="ATPase_typ4_pilus-assembl_PilB"/>
</dbReference>
<reference evidence="7 8" key="1">
    <citation type="submission" date="2016-03" db="EMBL/GenBank/DDBJ databases">
        <authorList>
            <person name="Ploux O."/>
        </authorList>
    </citation>
    <scope>NUCLEOTIDE SEQUENCE [LARGE SCALE GENOMIC DNA]</scope>
    <source>
        <strain evidence="7 8">BER2</strain>
    </source>
</reference>
<dbReference type="Pfam" id="PF00437">
    <property type="entry name" value="T2SSE"/>
    <property type="match status" value="1"/>
</dbReference>
<dbReference type="InterPro" id="IPR027417">
    <property type="entry name" value="P-loop_NTPase"/>
</dbReference>
<evidence type="ECO:0000256" key="1">
    <source>
        <dbReference type="ARBA" id="ARBA00004496"/>
    </source>
</evidence>
<accession>A0A150WBC5</accession>
<dbReference type="FunFam" id="3.30.300.160:FF:000002">
    <property type="entry name" value="Type II secretion system protein E"/>
    <property type="match status" value="1"/>
</dbReference>
<dbReference type="FunFam" id="3.30.450.90:FF:000001">
    <property type="entry name" value="Type II secretion system ATPase GspE"/>
    <property type="match status" value="1"/>
</dbReference>
<organism evidence="7 8">
    <name type="scientific">Bdellovibrio bacteriovorus</name>
    <dbReference type="NCBI Taxonomy" id="959"/>
    <lineage>
        <taxon>Bacteria</taxon>
        <taxon>Pseudomonadati</taxon>
        <taxon>Bdellovibrionota</taxon>
        <taxon>Bdellovibrionia</taxon>
        <taxon>Bdellovibrionales</taxon>
        <taxon>Pseudobdellovibrionaceae</taxon>
        <taxon>Bdellovibrio</taxon>
    </lineage>
</organism>
<dbReference type="Pfam" id="PF05157">
    <property type="entry name" value="MshEN"/>
    <property type="match status" value="1"/>
</dbReference>
<dbReference type="CDD" id="cd01129">
    <property type="entry name" value="PulE-GspE-like"/>
    <property type="match status" value="1"/>
</dbReference>
<evidence type="ECO:0000256" key="4">
    <source>
        <dbReference type="ARBA" id="ARBA00022741"/>
    </source>
</evidence>
<gene>
    <name evidence="7" type="ORF">AZI85_12685</name>
</gene>
<dbReference type="GO" id="GO:0005524">
    <property type="term" value="F:ATP binding"/>
    <property type="evidence" value="ECO:0007669"/>
    <property type="project" value="UniProtKB-KW"/>
</dbReference>
<dbReference type="Gene3D" id="3.30.300.160">
    <property type="entry name" value="Type II secretion system, protein E, N-terminal domain"/>
    <property type="match status" value="1"/>
</dbReference>
<evidence type="ECO:0000259" key="6">
    <source>
        <dbReference type="PROSITE" id="PS00662"/>
    </source>
</evidence>